<name>A0AAD3H0A5_9STRA</name>
<gene>
    <name evidence="2" type="ORF">CTEN210_02094</name>
</gene>
<dbReference type="EMBL" id="BLLK01000022">
    <property type="protein sequence ID" value="GFH45620.1"/>
    <property type="molecule type" value="Genomic_DNA"/>
</dbReference>
<dbReference type="AlphaFoldDB" id="A0AAD3H0A5"/>
<evidence type="ECO:0000256" key="1">
    <source>
        <dbReference type="SAM" id="MobiDB-lite"/>
    </source>
</evidence>
<accession>A0AAD3H0A5</accession>
<comment type="caution">
    <text evidence="2">The sequence shown here is derived from an EMBL/GenBank/DDBJ whole genome shotgun (WGS) entry which is preliminary data.</text>
</comment>
<organism evidence="2 3">
    <name type="scientific">Chaetoceros tenuissimus</name>
    <dbReference type="NCBI Taxonomy" id="426638"/>
    <lineage>
        <taxon>Eukaryota</taxon>
        <taxon>Sar</taxon>
        <taxon>Stramenopiles</taxon>
        <taxon>Ochrophyta</taxon>
        <taxon>Bacillariophyta</taxon>
        <taxon>Coscinodiscophyceae</taxon>
        <taxon>Chaetocerotophycidae</taxon>
        <taxon>Chaetocerotales</taxon>
        <taxon>Chaetocerotaceae</taxon>
        <taxon>Chaetoceros</taxon>
    </lineage>
</organism>
<feature type="compositionally biased region" description="Basic residues" evidence="1">
    <location>
        <begin position="7"/>
        <end position="24"/>
    </location>
</feature>
<protein>
    <submittedName>
        <fullName evidence="2">Uncharacterized protein</fullName>
    </submittedName>
</protein>
<sequence length="884" mass="101039">MAPTPKKLSKGKAKKLHSLQKPKRAAANDSDRKDFNDLQTLKKSSDLRGYFLPPKKGRRSKPKSVQPLKPLSPKKKVKKKKIHKSKRKNKNWKQTENFPILKAAVVEYLVNGNVSPEVSDTTLKRYADSFKKIAEKEGIQVQEVKYTMIFPQTAINKDALLSQKQIDFLDETCAARDEANKGMSRLEAIEMISEMSGCANMKTCENHWDYLIRKGVLSRLKNGGKVAKAQSTTTKRTQVTVEQQLRWHENIEYCFNELDRLNQPSIEFQALKAHFIGNVDESCFLASDGKVRVIASSAKKKTEKITSDTRDSITSIRGANAAGEQFPFLFLLKGKTLKDRSSFKDLHKSYSAPKGSRVFMTPSAYMTDEAWLEVVPVLCKQIRDLPVVRDHPDWWFVLSLDGYNAHVHCTEALQMFADHKIFVVKEEGESSQVNQAYDQNAAREDKTGMRESLNKVSRVYEKIDQWKLTAIAITAQLRTTKETWITSFKRVNMHPSTRVSAEEWLKKLDEKGVLAGEKFFEKRTTLYDAMPAVWKDLAIQERQKILKIIKDAYDTAPADAEVWTKARVIQLAKYVPLSEIHKLRACYFAAEKDPSVVTREKEEISDPLTSTKTQTDVDEFYSWQPKKRKEKYIKTRRTEERDEDGKQKLNEEACFEYFHHITNKVSESNWNIGKEDVQPSRFLDVAISSDQKNLLNPSYQDVLMGHIKYDMKGEGAVKKLAKRKLDFICGNVNSYSKLLNGPERLEQVVEANKLVANIAAVQEEQAMNKAKKKKAKQEKDSVKEEKKNKKLNEEAKKKEKRLPYVQAKVAAFTAASKETKEELSKAVTSEKADANADEAMGGGLRDIVMYHFNIPVSDARKMRKPELIDFVINKFTESVNTEQE</sequence>
<feature type="region of interest" description="Disordered" evidence="1">
    <location>
        <begin position="1"/>
        <end position="94"/>
    </location>
</feature>
<evidence type="ECO:0000313" key="2">
    <source>
        <dbReference type="EMBL" id="GFH45620.1"/>
    </source>
</evidence>
<proteinExistence type="predicted"/>
<reference evidence="2 3" key="1">
    <citation type="journal article" date="2021" name="Sci. Rep.">
        <title>The genome of the diatom Chaetoceros tenuissimus carries an ancient integrated fragment of an extant virus.</title>
        <authorList>
            <person name="Hongo Y."/>
            <person name="Kimura K."/>
            <person name="Takaki Y."/>
            <person name="Yoshida Y."/>
            <person name="Baba S."/>
            <person name="Kobayashi G."/>
            <person name="Nagasaki K."/>
            <person name="Hano T."/>
            <person name="Tomaru Y."/>
        </authorList>
    </citation>
    <scope>NUCLEOTIDE SEQUENCE [LARGE SCALE GENOMIC DNA]</scope>
    <source>
        <strain evidence="2 3">NIES-3715</strain>
    </source>
</reference>
<feature type="compositionally biased region" description="Basic and acidic residues" evidence="1">
    <location>
        <begin position="777"/>
        <end position="797"/>
    </location>
</feature>
<evidence type="ECO:0000313" key="3">
    <source>
        <dbReference type="Proteomes" id="UP001054902"/>
    </source>
</evidence>
<keyword evidence="3" id="KW-1185">Reference proteome</keyword>
<feature type="compositionally biased region" description="Basic residues" evidence="1">
    <location>
        <begin position="72"/>
        <end position="91"/>
    </location>
</feature>
<feature type="region of interest" description="Disordered" evidence="1">
    <location>
        <begin position="769"/>
        <end position="797"/>
    </location>
</feature>
<dbReference type="Proteomes" id="UP001054902">
    <property type="component" value="Unassembled WGS sequence"/>
</dbReference>